<dbReference type="Pfam" id="PF02824">
    <property type="entry name" value="TGS"/>
    <property type="match status" value="1"/>
</dbReference>
<evidence type="ECO:0000313" key="8">
    <source>
        <dbReference type="Proteomes" id="UP000290189"/>
    </source>
</evidence>
<dbReference type="InterPro" id="IPR027417">
    <property type="entry name" value="P-loop_NTPase"/>
</dbReference>
<dbReference type="Pfam" id="PF01926">
    <property type="entry name" value="MMR_HSR1"/>
    <property type="match status" value="1"/>
</dbReference>
<keyword evidence="1" id="KW-0547">Nucleotide-binding</keyword>
<dbReference type="CDD" id="cd01896">
    <property type="entry name" value="DRG"/>
    <property type="match status" value="1"/>
</dbReference>
<dbReference type="InterPro" id="IPR031662">
    <property type="entry name" value="GTP-binding_2"/>
</dbReference>
<evidence type="ECO:0000313" key="5">
    <source>
        <dbReference type="EMBL" id="CEP03421.1"/>
    </source>
</evidence>
<dbReference type="NCBIfam" id="TIGR00231">
    <property type="entry name" value="small_GTP"/>
    <property type="match status" value="1"/>
</dbReference>
<dbReference type="Gene3D" id="6.10.140.1070">
    <property type="match status" value="2"/>
</dbReference>
<dbReference type="FunFam" id="3.40.50.300:FF:000740">
    <property type="entry name" value="Putative GTP-binding protein 1"/>
    <property type="match status" value="1"/>
</dbReference>
<evidence type="ECO:0008006" key="9">
    <source>
        <dbReference type="Google" id="ProtNLM"/>
    </source>
</evidence>
<keyword evidence="2" id="KW-0342">GTP-binding</keyword>
<dbReference type="OrthoDB" id="1708588at2759"/>
<dbReference type="Proteomes" id="UP000290189">
    <property type="component" value="Unassembled WGS sequence"/>
</dbReference>
<dbReference type="STRING" id="37360.A0A0G4J801"/>
<protein>
    <recommendedName>
        <fullName evidence="9">OBG-type G domain-containing protein</fullName>
    </recommendedName>
</protein>
<dbReference type="EMBL" id="CDSF01000144">
    <property type="protein sequence ID" value="CEP03421.1"/>
    <property type="molecule type" value="Genomic_DNA"/>
</dbReference>
<dbReference type="InterPro" id="IPR005225">
    <property type="entry name" value="Small_GTP-bd"/>
</dbReference>
<dbReference type="PROSITE" id="PS51880">
    <property type="entry name" value="TGS"/>
    <property type="match status" value="1"/>
</dbReference>
<dbReference type="InterPro" id="IPR012675">
    <property type="entry name" value="Beta-grasp_dom_sf"/>
</dbReference>
<organism evidence="5 7">
    <name type="scientific">Plasmodiophora brassicae</name>
    <name type="common">Clubroot disease agent</name>
    <dbReference type="NCBI Taxonomy" id="37360"/>
    <lineage>
        <taxon>Eukaryota</taxon>
        <taxon>Sar</taxon>
        <taxon>Rhizaria</taxon>
        <taxon>Endomyxa</taxon>
        <taxon>Phytomyxea</taxon>
        <taxon>Plasmodiophorida</taxon>
        <taxon>Plasmodiophoridae</taxon>
        <taxon>Plasmodiophora</taxon>
    </lineage>
</organism>
<evidence type="ECO:0000256" key="2">
    <source>
        <dbReference type="ARBA" id="ARBA00023134"/>
    </source>
</evidence>
<dbReference type="InterPro" id="IPR031167">
    <property type="entry name" value="G_OBG"/>
</dbReference>
<evidence type="ECO:0000313" key="6">
    <source>
        <dbReference type="EMBL" id="SPQ95653.1"/>
    </source>
</evidence>
<dbReference type="InterPro" id="IPR006073">
    <property type="entry name" value="GTP-bd"/>
</dbReference>
<dbReference type="PRINTS" id="PR00326">
    <property type="entry name" value="GTP1OBG"/>
</dbReference>
<dbReference type="Gene3D" id="3.10.20.30">
    <property type="match status" value="1"/>
</dbReference>
<feature type="domain" description="TGS" evidence="4">
    <location>
        <begin position="289"/>
        <end position="364"/>
    </location>
</feature>
<dbReference type="PROSITE" id="PS51710">
    <property type="entry name" value="G_OBG"/>
    <property type="match status" value="1"/>
</dbReference>
<accession>A0A0G4J801</accession>
<sequence>MGILEKIAEIEAEMARTQKNKATNYHLGTLKAKLAKLRTELMEGPKGSGSSKGEGFDVMKSGDARVALIGFPSVGKSTLLSVLTETKSEAANYEFTTLTCIPGVIYYNNAKIQLLDLPGIIEGASQGVGRGRQVIAVARTSDLILMMCEADKADIQRPLLEKELETVGIRLNKRRPQITFKRKASGGITFNKVCKLTKCPEETARRILQEYRIHNADVLFRADESIEDFIDVIEGNRVYLPCLYAYNKIDTIFIEECDRLARLPHSVVLSGNQSLNLDMLLLNLWRHLGLLRVYTKRKGQAPDLSEPVIMRKGSTVKHFCHVLHRDLVNKFKYAFVWGTSAKHMPQRVGLSHMVADEDVIQIVTAS</sequence>
<reference evidence="6 8" key="2">
    <citation type="submission" date="2018-03" db="EMBL/GenBank/DDBJ databases">
        <authorList>
            <person name="Fogelqvist J."/>
        </authorList>
    </citation>
    <scope>NUCLEOTIDE SEQUENCE [LARGE SCALE GENOMIC DNA]</scope>
</reference>
<dbReference type="FunFam" id="3.10.20.30:FF:000003">
    <property type="entry name" value="Developmentally-regulated GTP-binding protein 1"/>
    <property type="match status" value="1"/>
</dbReference>
<name>A0A0G4J801_PLABS</name>
<dbReference type="GO" id="GO:0005525">
    <property type="term" value="F:GTP binding"/>
    <property type="evidence" value="ECO:0007669"/>
    <property type="project" value="UniProtKB-KW"/>
</dbReference>
<dbReference type="InterPro" id="IPR012676">
    <property type="entry name" value="TGS-like"/>
</dbReference>
<dbReference type="OMA" id="DVCDQVH"/>
<evidence type="ECO:0000313" key="7">
    <source>
        <dbReference type="Proteomes" id="UP000039324"/>
    </source>
</evidence>
<dbReference type="InterPro" id="IPR045001">
    <property type="entry name" value="DRG"/>
</dbReference>
<gene>
    <name evidence="5" type="ORF">PBRA_003181</name>
    <name evidence="6" type="ORF">PLBR_LOCUS2868</name>
</gene>
<dbReference type="InterPro" id="IPR004095">
    <property type="entry name" value="TGS"/>
</dbReference>
<geneLocation type="mitochondrion" evidence="6"/>
<dbReference type="AlphaFoldDB" id="A0A0G4J801"/>
<reference evidence="5 7" key="1">
    <citation type="submission" date="2015-02" db="EMBL/GenBank/DDBJ databases">
        <authorList>
            <person name="Chooi Y.-H."/>
        </authorList>
    </citation>
    <scope>NUCLEOTIDE SEQUENCE [LARGE SCALE GENOMIC DNA]</scope>
    <source>
        <strain evidence="5">E3</strain>
    </source>
</reference>
<dbReference type="PROSITE" id="PS00905">
    <property type="entry name" value="GTP1_OBG"/>
    <property type="match status" value="1"/>
</dbReference>
<dbReference type="InterPro" id="IPR006074">
    <property type="entry name" value="GTP1-OBG_CS"/>
</dbReference>
<feature type="domain" description="OBG-type G" evidence="3">
    <location>
        <begin position="64"/>
        <end position="289"/>
    </location>
</feature>
<dbReference type="SUPFAM" id="SSF81271">
    <property type="entry name" value="TGS-like"/>
    <property type="match status" value="1"/>
</dbReference>
<dbReference type="PANTHER" id="PTHR43127">
    <property type="entry name" value="DEVELOPMENTALLY-REGULATED GTP-BINDING PROTEIN 2"/>
    <property type="match status" value="1"/>
</dbReference>
<keyword evidence="7" id="KW-1185">Reference proteome</keyword>
<keyword evidence="6" id="KW-0496">Mitochondrion</keyword>
<dbReference type="SUPFAM" id="SSF52540">
    <property type="entry name" value="P-loop containing nucleoside triphosphate hydrolases"/>
    <property type="match status" value="1"/>
</dbReference>
<dbReference type="Pfam" id="PF16897">
    <property type="entry name" value="MMR_HSR1_Xtn"/>
    <property type="match status" value="1"/>
</dbReference>
<evidence type="ECO:0000259" key="3">
    <source>
        <dbReference type="PROSITE" id="PS51710"/>
    </source>
</evidence>
<dbReference type="EMBL" id="OVEO01000004">
    <property type="protein sequence ID" value="SPQ95653.1"/>
    <property type="molecule type" value="Genomic_DNA"/>
</dbReference>
<dbReference type="Proteomes" id="UP000039324">
    <property type="component" value="Unassembled WGS sequence"/>
</dbReference>
<dbReference type="GO" id="GO:0003924">
    <property type="term" value="F:GTPase activity"/>
    <property type="evidence" value="ECO:0007669"/>
    <property type="project" value="InterPro"/>
</dbReference>
<evidence type="ECO:0000259" key="4">
    <source>
        <dbReference type="PROSITE" id="PS51880"/>
    </source>
</evidence>
<evidence type="ECO:0000256" key="1">
    <source>
        <dbReference type="ARBA" id="ARBA00022741"/>
    </source>
</evidence>
<proteinExistence type="predicted"/>